<proteinExistence type="predicted"/>
<gene>
    <name evidence="1" type="ORF">C1O66_04045</name>
</gene>
<sequence>MTIDEMALAIGRISPDVAVQGLASLLADWKLNADNVDELRVQVERYIGNSWIADDSTHSAVFGLWSAFRETAIDRIGGMSMNERLFHFGLFERFDNSSSPQAKEEIYAKLLAAP</sequence>
<evidence type="ECO:0000313" key="1">
    <source>
        <dbReference type="EMBL" id="PND36788.1"/>
    </source>
</evidence>
<comment type="caution">
    <text evidence="1">The sequence shown here is derived from an EMBL/GenBank/DDBJ whole genome shotgun (WGS) entry which is preliminary data.</text>
</comment>
<keyword evidence="2" id="KW-1185">Reference proteome</keyword>
<protein>
    <submittedName>
        <fullName evidence="1">Uncharacterized protein</fullName>
    </submittedName>
</protein>
<evidence type="ECO:0000313" key="2">
    <source>
        <dbReference type="Proteomes" id="UP000235916"/>
    </source>
</evidence>
<dbReference type="OrthoDB" id="1439039at2"/>
<reference evidence="1 2" key="1">
    <citation type="submission" date="2018-01" db="EMBL/GenBank/DDBJ databases">
        <title>Draft genome sequence of Paucibacter aquatile CR182 isolated from freshwater of the Nakdong River.</title>
        <authorList>
            <person name="Choi A."/>
            <person name="Chung E.J."/>
        </authorList>
    </citation>
    <scope>NUCLEOTIDE SEQUENCE [LARGE SCALE GENOMIC DNA]</scope>
    <source>
        <strain evidence="1 2">CR182</strain>
    </source>
</reference>
<dbReference type="RefSeq" id="WP_102766710.1">
    <property type="nucleotide sequence ID" value="NZ_POSP01000003.1"/>
</dbReference>
<dbReference type="Proteomes" id="UP000235916">
    <property type="component" value="Unassembled WGS sequence"/>
</dbReference>
<dbReference type="AlphaFoldDB" id="A0A2N8KTJ0"/>
<dbReference type="EMBL" id="POSP01000003">
    <property type="protein sequence ID" value="PND36788.1"/>
    <property type="molecule type" value="Genomic_DNA"/>
</dbReference>
<name>A0A2N8KTJ0_9BURK</name>
<accession>A0A2N8KTJ0</accession>
<organism evidence="1 2">
    <name type="scientific">Kinneretia aquatilis</name>
    <dbReference type="NCBI Taxonomy" id="2070761"/>
    <lineage>
        <taxon>Bacteria</taxon>
        <taxon>Pseudomonadati</taxon>
        <taxon>Pseudomonadota</taxon>
        <taxon>Betaproteobacteria</taxon>
        <taxon>Burkholderiales</taxon>
        <taxon>Sphaerotilaceae</taxon>
        <taxon>Roseateles</taxon>
    </lineage>
</organism>